<feature type="binding site" evidence="3">
    <location>
        <position position="138"/>
    </location>
    <ligand>
        <name>Zn(2+)</name>
        <dbReference type="ChEBI" id="CHEBI:29105"/>
    </ligand>
</feature>
<dbReference type="InterPro" id="IPR026590">
    <property type="entry name" value="Ssirtuin_cat_dom"/>
</dbReference>
<dbReference type="PROSITE" id="PS50305">
    <property type="entry name" value="SIRTUIN"/>
    <property type="match status" value="1"/>
</dbReference>
<proteinExistence type="predicted"/>
<dbReference type="SUPFAM" id="SSF52467">
    <property type="entry name" value="DHS-like NAD/FAD-binding domain"/>
    <property type="match status" value="1"/>
</dbReference>
<feature type="domain" description="Deacetylase sirtuin-type" evidence="4">
    <location>
        <begin position="1"/>
        <end position="280"/>
    </location>
</feature>
<evidence type="ECO:0000313" key="5">
    <source>
        <dbReference type="EMBL" id="MBI5249832.1"/>
    </source>
</evidence>
<keyword evidence="1" id="KW-0808">Transferase</keyword>
<name>A0A9D6V684_9BACT</name>
<evidence type="ECO:0000256" key="3">
    <source>
        <dbReference type="PROSITE-ProRule" id="PRU00236"/>
    </source>
</evidence>
<feature type="binding site" evidence="3">
    <location>
        <position position="173"/>
    </location>
    <ligand>
        <name>Zn(2+)</name>
        <dbReference type="ChEBI" id="CHEBI:29105"/>
    </ligand>
</feature>
<reference evidence="5" key="1">
    <citation type="submission" date="2020-07" db="EMBL/GenBank/DDBJ databases">
        <title>Huge and variable diversity of episymbiotic CPR bacteria and DPANN archaea in groundwater ecosystems.</title>
        <authorList>
            <person name="He C.Y."/>
            <person name="Keren R."/>
            <person name="Whittaker M."/>
            <person name="Farag I.F."/>
            <person name="Doudna J."/>
            <person name="Cate J.H.D."/>
            <person name="Banfield J.F."/>
        </authorList>
    </citation>
    <scope>NUCLEOTIDE SEQUENCE</scope>
    <source>
        <strain evidence="5">NC_groundwater_1664_Pr3_B-0.1um_52_9</strain>
    </source>
</reference>
<dbReference type="InterPro" id="IPR029035">
    <property type="entry name" value="DHS-like_NAD/FAD-binding_dom"/>
</dbReference>
<dbReference type="GO" id="GO:0016740">
    <property type="term" value="F:transferase activity"/>
    <property type="evidence" value="ECO:0007669"/>
    <property type="project" value="UniProtKB-KW"/>
</dbReference>
<feature type="binding site" evidence="3">
    <location>
        <position position="142"/>
    </location>
    <ligand>
        <name>Zn(2+)</name>
        <dbReference type="ChEBI" id="CHEBI:29105"/>
    </ligand>
</feature>
<keyword evidence="3" id="KW-0479">Metal-binding</keyword>
<comment type="caution">
    <text evidence="5">The sequence shown here is derived from an EMBL/GenBank/DDBJ whole genome shotgun (WGS) entry which is preliminary data.</text>
</comment>
<protein>
    <submittedName>
        <fullName evidence="5">Sir2 silent information regulator family NAD-dependent deacetylase</fullName>
    </submittedName>
</protein>
<dbReference type="Gene3D" id="3.40.50.1220">
    <property type="entry name" value="TPP-binding domain"/>
    <property type="match status" value="1"/>
</dbReference>
<dbReference type="InterPro" id="IPR026591">
    <property type="entry name" value="Sirtuin_cat_small_dom_sf"/>
</dbReference>
<keyword evidence="3" id="KW-0862">Zinc</keyword>
<evidence type="ECO:0000256" key="1">
    <source>
        <dbReference type="ARBA" id="ARBA00022679"/>
    </source>
</evidence>
<dbReference type="AlphaFoldDB" id="A0A9D6V684"/>
<organism evidence="5 6">
    <name type="scientific">Desulfomonile tiedjei</name>
    <dbReference type="NCBI Taxonomy" id="2358"/>
    <lineage>
        <taxon>Bacteria</taxon>
        <taxon>Pseudomonadati</taxon>
        <taxon>Thermodesulfobacteriota</taxon>
        <taxon>Desulfomonilia</taxon>
        <taxon>Desulfomonilales</taxon>
        <taxon>Desulfomonilaceae</taxon>
        <taxon>Desulfomonile</taxon>
    </lineage>
</organism>
<dbReference type="EMBL" id="JACRDE010000270">
    <property type="protein sequence ID" value="MBI5249832.1"/>
    <property type="molecule type" value="Genomic_DNA"/>
</dbReference>
<dbReference type="GO" id="GO:0046872">
    <property type="term" value="F:metal ion binding"/>
    <property type="evidence" value="ECO:0007669"/>
    <property type="project" value="UniProtKB-KW"/>
</dbReference>
<evidence type="ECO:0000259" key="4">
    <source>
        <dbReference type="PROSITE" id="PS50305"/>
    </source>
</evidence>
<evidence type="ECO:0000256" key="2">
    <source>
        <dbReference type="ARBA" id="ARBA00023027"/>
    </source>
</evidence>
<dbReference type="Proteomes" id="UP000807825">
    <property type="component" value="Unassembled WGS sequence"/>
</dbReference>
<gene>
    <name evidence="5" type="ORF">HY912_10080</name>
</gene>
<feature type="binding site" evidence="3">
    <location>
        <position position="176"/>
    </location>
    <ligand>
        <name>Zn(2+)</name>
        <dbReference type="ChEBI" id="CHEBI:29105"/>
    </ligand>
</feature>
<dbReference type="Gene3D" id="3.30.1600.10">
    <property type="entry name" value="SIR2/SIRT2 'Small Domain"/>
    <property type="match status" value="1"/>
</dbReference>
<comment type="caution">
    <text evidence="3">Lacks conserved residue(s) required for the propagation of feature annotation.</text>
</comment>
<evidence type="ECO:0000313" key="6">
    <source>
        <dbReference type="Proteomes" id="UP000807825"/>
    </source>
</evidence>
<sequence>MSDYKERIDRAKHAITEAEYVLIGGGAGLSDAAGLTYAGKRFTDNFASFIARYGFEDLYTSSFYPFETQEERWAYWARHIRISRYDAPATDLYRDLFSLVKDKAYFVLTTNVEHQFRKAGFPEEKVFAVQGDYGFFQCARGCHDTLYYNEQHIYAMTLHTEDCRIPPKLIPKCPVCGGEMDVNLRKDAYFVQDEDWYEAERSYAGFLNCCNGSRVVYLELGVGFNTPGIIRFPFERLTYVNENATLIRANRDYPRGAEENISRTISFTEDMTEMLPAIQS</sequence>
<accession>A0A9D6V684</accession>
<keyword evidence="2" id="KW-0520">NAD</keyword>